<evidence type="ECO:0000313" key="2">
    <source>
        <dbReference type="Proteomes" id="UP000187209"/>
    </source>
</evidence>
<protein>
    <submittedName>
        <fullName evidence="1">Uncharacterized protein</fullName>
    </submittedName>
</protein>
<gene>
    <name evidence="1" type="ORF">SteCoe_810</name>
</gene>
<proteinExistence type="predicted"/>
<evidence type="ECO:0000313" key="1">
    <source>
        <dbReference type="EMBL" id="OMJ95739.1"/>
    </source>
</evidence>
<keyword evidence="2" id="KW-1185">Reference proteome</keyword>
<sequence length="157" mass="18426">MKAGWNKENLLPDSKFTSQNNNFISPERKAVTKILRFEEERTPDRPIHRRIPSLVCKDYRNSLKNRIRGKKSMEIYLKAHDRKTSPYSSTLEIKSSIASTDIRGLSLFSSEVECKKEYFESKEDVCESITEKLACERFCYSCQRYVYTKVAFCKVKE</sequence>
<reference evidence="1 2" key="1">
    <citation type="submission" date="2016-11" db="EMBL/GenBank/DDBJ databases">
        <title>The macronuclear genome of Stentor coeruleus: a giant cell with tiny introns.</title>
        <authorList>
            <person name="Slabodnick M."/>
            <person name="Ruby J.G."/>
            <person name="Reiff S.B."/>
            <person name="Swart E.C."/>
            <person name="Gosai S."/>
            <person name="Prabakaran S."/>
            <person name="Witkowska E."/>
            <person name="Larue G.E."/>
            <person name="Fisher S."/>
            <person name="Freeman R.M."/>
            <person name="Gunawardena J."/>
            <person name="Chu W."/>
            <person name="Stover N.A."/>
            <person name="Gregory B.D."/>
            <person name="Nowacki M."/>
            <person name="Derisi J."/>
            <person name="Roy S.W."/>
            <person name="Marshall W.F."/>
            <person name="Sood P."/>
        </authorList>
    </citation>
    <scope>NUCLEOTIDE SEQUENCE [LARGE SCALE GENOMIC DNA]</scope>
    <source>
        <strain evidence="1">WM001</strain>
    </source>
</reference>
<comment type="caution">
    <text evidence="1">The sequence shown here is derived from an EMBL/GenBank/DDBJ whole genome shotgun (WGS) entry which is preliminary data.</text>
</comment>
<organism evidence="1 2">
    <name type="scientific">Stentor coeruleus</name>
    <dbReference type="NCBI Taxonomy" id="5963"/>
    <lineage>
        <taxon>Eukaryota</taxon>
        <taxon>Sar</taxon>
        <taxon>Alveolata</taxon>
        <taxon>Ciliophora</taxon>
        <taxon>Postciliodesmatophora</taxon>
        <taxon>Heterotrichea</taxon>
        <taxon>Heterotrichida</taxon>
        <taxon>Stentoridae</taxon>
        <taxon>Stentor</taxon>
    </lineage>
</organism>
<dbReference type="EMBL" id="MPUH01000008">
    <property type="protein sequence ID" value="OMJ95739.1"/>
    <property type="molecule type" value="Genomic_DNA"/>
</dbReference>
<dbReference type="AlphaFoldDB" id="A0A1R2D392"/>
<accession>A0A1R2D392</accession>
<name>A0A1R2D392_9CILI</name>
<dbReference type="Proteomes" id="UP000187209">
    <property type="component" value="Unassembled WGS sequence"/>
</dbReference>